<accession>A0A4Z2JHR9</accession>
<evidence type="ECO:0000313" key="1">
    <source>
        <dbReference type="EMBL" id="TNN89294.1"/>
    </source>
</evidence>
<dbReference type="Proteomes" id="UP000314294">
    <property type="component" value="Unassembled WGS sequence"/>
</dbReference>
<protein>
    <submittedName>
        <fullName evidence="1">Uncharacterized protein</fullName>
    </submittedName>
</protein>
<name>A0A4Z2JHR9_9TELE</name>
<dbReference type="AlphaFoldDB" id="A0A4Z2JHR9"/>
<dbReference type="EMBL" id="SRLO01000002">
    <property type="protein sequence ID" value="TNN89294.1"/>
    <property type="molecule type" value="Genomic_DNA"/>
</dbReference>
<keyword evidence="2" id="KW-1185">Reference proteome</keyword>
<sequence>MIFWDSLRLRVYSLVTRYRSSSTSLLVSSMKRLAMLLVAILLISFFCACRAKLLVLKESMICQSPLNN</sequence>
<proteinExistence type="predicted"/>
<organism evidence="1 2">
    <name type="scientific">Liparis tanakae</name>
    <name type="common">Tanaka's snailfish</name>
    <dbReference type="NCBI Taxonomy" id="230148"/>
    <lineage>
        <taxon>Eukaryota</taxon>
        <taxon>Metazoa</taxon>
        <taxon>Chordata</taxon>
        <taxon>Craniata</taxon>
        <taxon>Vertebrata</taxon>
        <taxon>Euteleostomi</taxon>
        <taxon>Actinopterygii</taxon>
        <taxon>Neopterygii</taxon>
        <taxon>Teleostei</taxon>
        <taxon>Neoteleostei</taxon>
        <taxon>Acanthomorphata</taxon>
        <taxon>Eupercaria</taxon>
        <taxon>Perciformes</taxon>
        <taxon>Cottioidei</taxon>
        <taxon>Cottales</taxon>
        <taxon>Liparidae</taxon>
        <taxon>Liparis</taxon>
    </lineage>
</organism>
<comment type="caution">
    <text evidence="1">The sequence shown here is derived from an EMBL/GenBank/DDBJ whole genome shotgun (WGS) entry which is preliminary data.</text>
</comment>
<gene>
    <name evidence="1" type="ORF">EYF80_000582</name>
</gene>
<reference evidence="1 2" key="1">
    <citation type="submission" date="2019-03" db="EMBL/GenBank/DDBJ databases">
        <title>First draft genome of Liparis tanakae, snailfish: a comprehensive survey of snailfish specific genes.</title>
        <authorList>
            <person name="Kim W."/>
            <person name="Song I."/>
            <person name="Jeong J.-H."/>
            <person name="Kim D."/>
            <person name="Kim S."/>
            <person name="Ryu S."/>
            <person name="Song J.Y."/>
            <person name="Lee S.K."/>
        </authorList>
    </citation>
    <scope>NUCLEOTIDE SEQUENCE [LARGE SCALE GENOMIC DNA]</scope>
    <source>
        <tissue evidence="1">Muscle</tissue>
    </source>
</reference>
<evidence type="ECO:0000313" key="2">
    <source>
        <dbReference type="Proteomes" id="UP000314294"/>
    </source>
</evidence>